<accession>F8EZF5</accession>
<feature type="region of interest" description="Disordered" evidence="1">
    <location>
        <begin position="399"/>
        <end position="421"/>
    </location>
</feature>
<dbReference type="HOGENOM" id="CLU_011540_4_1_12"/>
<dbReference type="AlphaFoldDB" id="F8EZF5"/>
<dbReference type="Pfam" id="PF01136">
    <property type="entry name" value="Peptidase_U32"/>
    <property type="match status" value="1"/>
</dbReference>
<feature type="region of interest" description="Disordered" evidence="1">
    <location>
        <begin position="674"/>
        <end position="706"/>
    </location>
</feature>
<evidence type="ECO:0000313" key="3">
    <source>
        <dbReference type="Proteomes" id="UP000000503"/>
    </source>
</evidence>
<gene>
    <name evidence="2" type="ordered locus">Spica_2051</name>
</gene>
<dbReference type="RefSeq" id="WP_013969467.1">
    <property type="nucleotide sequence ID" value="NC_015732.1"/>
</dbReference>
<evidence type="ECO:0000313" key="2">
    <source>
        <dbReference type="EMBL" id="AEJ20178.1"/>
    </source>
</evidence>
<dbReference type="InterPro" id="IPR001539">
    <property type="entry name" value="Peptidase_U32"/>
</dbReference>
<dbReference type="KEGG" id="scd:Spica_2051"/>
<dbReference type="InterPro" id="IPR051454">
    <property type="entry name" value="RNA/ubiquinone_mod_enzymes"/>
</dbReference>
<name>F8EZF5_GRAC1</name>
<dbReference type="PANTHER" id="PTHR30217:SF10">
    <property type="entry name" value="23S RRNA 5-HYDROXYCYTIDINE C2501 SYNTHASE"/>
    <property type="match status" value="1"/>
</dbReference>
<dbReference type="Proteomes" id="UP000000503">
    <property type="component" value="Chromosome"/>
</dbReference>
<sequence>MKAIELLAPAGSPEALDAAINEGADAVYLGLKNFNARLRTSNFAYSQFEGAVKSLHRMGKKIYVTVNTVFEQREADRMYQFLKYLATIEPDGIIVQDLGVSRMVRQCFPTLKLHASTQMNISSARGANVLSRQGFSRVVLSRELYLEEIRTIRERTTVELEVFVHGALCVSESGLCLFSSYLGGKSANRGMCTQACRRLYRVNEESGYYFSPADLQLLDQVPALADMGIASLKIEGRMKSAEYVGTVVSAYRHLLDNIEGDQEKALAEAKAILKHDFARPKTSFYMEAQGSSAWLDPNQAGGTGIPLGKIIKVKGGETERRGMLGKTAITIEVGDSIRLHKKDDSDRQSHKINFVETTEDGVWISIPDTFDVGDSVYIIQTRAMTKRYPSVLPKDLSPFRRMPGRETAPPVQLPKPEKQDKDKFPEGIYVAVSRIEDLYIVQSVKPVRVMLSYTRAVAQTILDRKEGLPFSKNELILVFDPYYPEALDSIISEEIPQLLAVGYRQFVVNNIAHLSLFRGTDAQLIAGPYLYTFNSWSFAQIHDMGFLYKVSPLENNRQNLERTVCEDLRPFTFVTLFAYPALFRIRADLSKIYRFQYFSDGKDENFRLLSSPEGSFVLPEKPLSIIDKETFLKDAGFRRFILDFSGPPLKKVDYKDVMVALKAGKSLPQTTRFNWKDGFYANPDEGPKKPSSLPSHPRQSRKPQDR</sequence>
<evidence type="ECO:0000256" key="1">
    <source>
        <dbReference type="SAM" id="MobiDB-lite"/>
    </source>
</evidence>
<organism evidence="2 3">
    <name type="scientific">Gracilinema caldarium (strain ATCC 51460 / DSM 7334 / H1)</name>
    <name type="common">Treponema caldarium</name>
    <dbReference type="NCBI Taxonomy" id="744872"/>
    <lineage>
        <taxon>Bacteria</taxon>
        <taxon>Pseudomonadati</taxon>
        <taxon>Spirochaetota</taxon>
        <taxon>Spirochaetia</taxon>
        <taxon>Spirochaetales</taxon>
        <taxon>Breznakiellaceae</taxon>
        <taxon>Gracilinema</taxon>
    </lineage>
</organism>
<dbReference type="STRING" id="744872.Spica_2051"/>
<protein>
    <submittedName>
        <fullName evidence="2">Peptidase U32</fullName>
    </submittedName>
</protein>
<proteinExistence type="predicted"/>
<dbReference type="EMBL" id="CP002868">
    <property type="protein sequence ID" value="AEJ20178.1"/>
    <property type="molecule type" value="Genomic_DNA"/>
</dbReference>
<keyword evidence="3" id="KW-1185">Reference proteome</keyword>
<dbReference type="eggNOG" id="COG0826">
    <property type="taxonomic scope" value="Bacteria"/>
</dbReference>
<dbReference type="OrthoDB" id="9807498at2"/>
<reference evidence="3" key="1">
    <citation type="journal article" date="2013" name="Stand. Genomic Sci.">
        <title>Genome sequence of the thermophilic fresh-water bacterium Spirochaeta caldaria type strain (H1(T)), reclassification of Spirochaeta caldaria, Spirochaeta stenostrepta, and Spirochaeta zuelzerae in the genus Treponema as Treponema caldaria comb. nov., Treponema stenostrepta comb. nov., and Treponema zuelzerae comb. nov., and emendation of the genus Treponema.</title>
        <authorList>
            <person name="Abt B."/>
            <person name="Goker M."/>
            <person name="Scheuner C."/>
            <person name="Han C."/>
            <person name="Lu M."/>
            <person name="Misra M."/>
            <person name="Lapidus A."/>
            <person name="Nolan M."/>
            <person name="Lucas S."/>
            <person name="Hammon N."/>
            <person name="Deshpande S."/>
            <person name="Cheng J.F."/>
            <person name="Tapia R."/>
            <person name="Goodwin L.A."/>
            <person name="Pitluck S."/>
            <person name="Liolios K."/>
            <person name="Pagani I."/>
            <person name="Ivanova N."/>
            <person name="Mavromatis K."/>
            <person name="Mikhailova N."/>
            <person name="Huntemann M."/>
            <person name="Pati A."/>
            <person name="Chen A."/>
            <person name="Palaniappan K."/>
            <person name="Land M."/>
            <person name="Hauser L."/>
            <person name="Jeffries C.D."/>
            <person name="Rohde M."/>
            <person name="Spring S."/>
            <person name="Gronow S."/>
            <person name="Detter J.C."/>
            <person name="Bristow J."/>
            <person name="Eisen J.A."/>
            <person name="Markowitz V."/>
            <person name="Hugenholtz P."/>
            <person name="Kyrpides N.C."/>
            <person name="Woyke T."/>
            <person name="Klenk H.P."/>
        </authorList>
    </citation>
    <scope>NUCLEOTIDE SEQUENCE</scope>
    <source>
        <strain evidence="3">ATCC 51460 / DSM 7334 / H1</strain>
    </source>
</reference>
<dbReference type="PANTHER" id="PTHR30217">
    <property type="entry name" value="PEPTIDASE U32 FAMILY"/>
    <property type="match status" value="1"/>
</dbReference>